<feature type="region of interest" description="Disordered" evidence="1">
    <location>
        <begin position="98"/>
        <end position="138"/>
    </location>
</feature>
<evidence type="ECO:0000313" key="2">
    <source>
        <dbReference type="EMBL" id="URE14506.1"/>
    </source>
</evidence>
<name>A0A9E7GF72_9LILI</name>
<dbReference type="AlphaFoldDB" id="A0A9E7GF72"/>
<evidence type="ECO:0000313" key="3">
    <source>
        <dbReference type="Proteomes" id="UP001055439"/>
    </source>
</evidence>
<organism evidence="2 3">
    <name type="scientific">Musa troglodytarum</name>
    <name type="common">fe'i banana</name>
    <dbReference type="NCBI Taxonomy" id="320322"/>
    <lineage>
        <taxon>Eukaryota</taxon>
        <taxon>Viridiplantae</taxon>
        <taxon>Streptophyta</taxon>
        <taxon>Embryophyta</taxon>
        <taxon>Tracheophyta</taxon>
        <taxon>Spermatophyta</taxon>
        <taxon>Magnoliopsida</taxon>
        <taxon>Liliopsida</taxon>
        <taxon>Zingiberales</taxon>
        <taxon>Musaceae</taxon>
        <taxon>Musa</taxon>
    </lineage>
</organism>
<proteinExistence type="predicted"/>
<dbReference type="Proteomes" id="UP001055439">
    <property type="component" value="Chromosome 7"/>
</dbReference>
<evidence type="ECO:0000256" key="1">
    <source>
        <dbReference type="SAM" id="MobiDB-lite"/>
    </source>
</evidence>
<gene>
    <name evidence="2" type="ORF">MUK42_05712</name>
</gene>
<sequence length="262" mass="28579">MRTPCWSSTGCLFPALPPPLPCGILCMVNMYPSCVFTCKGRSKLQPLMPCLHQSSIHPHLSALGYLIFLALVTLRAHHGGAHPVIRSLEALQQLPPSVSSGQLATEAHGEDEGDDEKPATESHVGGKRRMRSPPSPRIGLLIVRRVRRKAEEEDGDGEGDLCRQLKGGDTICGPTDKAMVYGTSDSGFGLQQIPGFFPGHIDSWCGSSNAHHDLRCVSRPFKDSPAAEPSLLVMGNRLKTSMDVDRLNRENLFDDMLEENNT</sequence>
<protein>
    <submittedName>
        <fullName evidence="2">Uncharacterized protein</fullName>
    </submittedName>
</protein>
<keyword evidence="3" id="KW-1185">Reference proteome</keyword>
<reference evidence="2" key="1">
    <citation type="submission" date="2022-05" db="EMBL/GenBank/DDBJ databases">
        <title>The Musa troglodytarum L. genome provides insights into the mechanism of non-climacteric behaviour and enrichment of carotenoids.</title>
        <authorList>
            <person name="Wang J."/>
        </authorList>
    </citation>
    <scope>NUCLEOTIDE SEQUENCE</scope>
    <source>
        <tissue evidence="2">Leaf</tissue>
    </source>
</reference>
<dbReference type="EMBL" id="CP097509">
    <property type="protein sequence ID" value="URE14506.1"/>
    <property type="molecule type" value="Genomic_DNA"/>
</dbReference>
<accession>A0A9E7GF72</accession>